<dbReference type="OrthoDB" id="4764618at2"/>
<dbReference type="AlphaFoldDB" id="A0A1H9U4L3"/>
<name>A0A1H9U4L3_9ACTN</name>
<organism evidence="2 3">
    <name type="scientific">Streptomyces qinglanensis</name>
    <dbReference type="NCBI Taxonomy" id="943816"/>
    <lineage>
        <taxon>Bacteria</taxon>
        <taxon>Bacillati</taxon>
        <taxon>Actinomycetota</taxon>
        <taxon>Actinomycetes</taxon>
        <taxon>Kitasatosporales</taxon>
        <taxon>Streptomycetaceae</taxon>
        <taxon>Streptomyces</taxon>
    </lineage>
</organism>
<dbReference type="EMBL" id="FOGO01000007">
    <property type="protein sequence ID" value="SES04178.1"/>
    <property type="molecule type" value="Genomic_DNA"/>
</dbReference>
<feature type="region of interest" description="Disordered" evidence="1">
    <location>
        <begin position="182"/>
        <end position="217"/>
    </location>
</feature>
<dbReference type="Proteomes" id="UP000182841">
    <property type="component" value="Unassembled WGS sequence"/>
</dbReference>
<evidence type="ECO:0000313" key="3">
    <source>
        <dbReference type="Proteomes" id="UP000182841"/>
    </source>
</evidence>
<evidence type="ECO:0000256" key="1">
    <source>
        <dbReference type="SAM" id="MobiDB-lite"/>
    </source>
</evidence>
<proteinExistence type="predicted"/>
<feature type="region of interest" description="Disordered" evidence="1">
    <location>
        <begin position="223"/>
        <end position="242"/>
    </location>
</feature>
<evidence type="ECO:0000313" key="2">
    <source>
        <dbReference type="EMBL" id="SES04178.1"/>
    </source>
</evidence>
<gene>
    <name evidence="2" type="ORF">SAMN05421870_107309</name>
</gene>
<reference evidence="3" key="1">
    <citation type="submission" date="2016-10" db="EMBL/GenBank/DDBJ databases">
        <authorList>
            <person name="Varghese N."/>
            <person name="Submissions S."/>
        </authorList>
    </citation>
    <scope>NUCLEOTIDE SEQUENCE [LARGE SCALE GENOMIC DNA]</scope>
    <source>
        <strain evidence="3">CGMCC 4.6825</strain>
    </source>
</reference>
<sequence length="242" mass="26481">MTETITYKEVGTFLGLAAARDQRTVGDADVLAWHADLNAARINYAAAEAALTRFYLEMASRKPEDRFRATAVDIIDLARKARRDRLTNFQYEPPPGDEDPNYLARLRGQIAATADGHRPADPVPPALEGGSPQALARVLEGVGREIPAEPGEEEAREAAKPRPFSVQCPACQARVGQHCRWPGGKRRPTHGARKRTALGEPVADPAAAREEERRRTAAAEALARLTPEQRAQMDAINHQEPA</sequence>
<protein>
    <submittedName>
        <fullName evidence="2">Uncharacterized protein</fullName>
    </submittedName>
</protein>
<keyword evidence="3" id="KW-1185">Reference proteome</keyword>
<dbReference type="RefSeq" id="WP_075001220.1">
    <property type="nucleotide sequence ID" value="NZ_FOGO01000007.1"/>
</dbReference>
<feature type="compositionally biased region" description="Basic and acidic residues" evidence="1">
    <location>
        <begin position="207"/>
        <end position="217"/>
    </location>
</feature>
<feature type="compositionally biased region" description="Basic residues" evidence="1">
    <location>
        <begin position="183"/>
        <end position="196"/>
    </location>
</feature>
<accession>A0A1H9U4L3</accession>